<keyword evidence="10" id="KW-0479">Metal-binding</keyword>
<dbReference type="PANTHER" id="PTHR31169">
    <property type="entry name" value="OS05G0300700 PROTEIN"/>
    <property type="match status" value="1"/>
</dbReference>
<feature type="region of interest" description="Disordered" evidence="11">
    <location>
        <begin position="238"/>
        <end position="334"/>
    </location>
</feature>
<name>A0ABM0WKE5_CAMSA</name>
<evidence type="ECO:0000256" key="3">
    <source>
        <dbReference type="ARBA" id="ARBA00022490"/>
    </source>
</evidence>
<dbReference type="PROSITE" id="PS50089">
    <property type="entry name" value="ZF_RING_2"/>
    <property type="match status" value="1"/>
</dbReference>
<protein>
    <submittedName>
        <fullName evidence="14">Uncharacterized protein LOC104751988</fullName>
    </submittedName>
</protein>
<keyword evidence="7" id="KW-0805">Transcription regulation</keyword>
<evidence type="ECO:0000313" key="13">
    <source>
        <dbReference type="Proteomes" id="UP000694864"/>
    </source>
</evidence>
<organism evidence="13 14">
    <name type="scientific">Camelina sativa</name>
    <name type="common">False flax</name>
    <name type="synonym">Myagrum sativum</name>
    <dbReference type="NCBI Taxonomy" id="90675"/>
    <lineage>
        <taxon>Eukaryota</taxon>
        <taxon>Viridiplantae</taxon>
        <taxon>Streptophyta</taxon>
        <taxon>Embryophyta</taxon>
        <taxon>Tracheophyta</taxon>
        <taxon>Spermatophyta</taxon>
        <taxon>Magnoliopsida</taxon>
        <taxon>eudicotyledons</taxon>
        <taxon>Gunneridae</taxon>
        <taxon>Pentapetalae</taxon>
        <taxon>rosids</taxon>
        <taxon>malvids</taxon>
        <taxon>Brassicales</taxon>
        <taxon>Brassicaceae</taxon>
        <taxon>Camelineae</taxon>
        <taxon>Camelina</taxon>
    </lineage>
</organism>
<comment type="subcellular location">
    <subcellularLocation>
        <location evidence="2">Cytoplasm</location>
    </subcellularLocation>
    <subcellularLocation>
        <location evidence="1">Nucleus</location>
    </subcellularLocation>
</comment>
<feature type="compositionally biased region" description="Polar residues" evidence="11">
    <location>
        <begin position="246"/>
        <end position="255"/>
    </location>
</feature>
<gene>
    <name evidence="14" type="primary">LOC104751988</name>
</gene>
<evidence type="ECO:0000256" key="4">
    <source>
        <dbReference type="ARBA" id="ARBA00022499"/>
    </source>
</evidence>
<dbReference type="Pfam" id="PF10497">
    <property type="entry name" value="zf-4CXXC_R1"/>
    <property type="match status" value="1"/>
</dbReference>
<accession>A0ABM0WKE5</accession>
<feature type="compositionally biased region" description="Polar residues" evidence="11">
    <location>
        <begin position="515"/>
        <end position="527"/>
    </location>
</feature>
<feature type="compositionally biased region" description="Basic and acidic residues" evidence="11">
    <location>
        <begin position="258"/>
        <end position="281"/>
    </location>
</feature>
<proteinExistence type="predicted"/>
<keyword evidence="5" id="KW-0597">Phosphoprotein</keyword>
<evidence type="ECO:0000256" key="10">
    <source>
        <dbReference type="PROSITE-ProRule" id="PRU00175"/>
    </source>
</evidence>
<dbReference type="Proteomes" id="UP000694864">
    <property type="component" value="Chromosome 16"/>
</dbReference>
<evidence type="ECO:0000313" key="14">
    <source>
        <dbReference type="RefSeq" id="XP_010472348.1"/>
    </source>
</evidence>
<dbReference type="InterPro" id="IPR040221">
    <property type="entry name" value="CDCA7/CDA7L"/>
</dbReference>
<dbReference type="InterPro" id="IPR001841">
    <property type="entry name" value="Znf_RING"/>
</dbReference>
<evidence type="ECO:0000256" key="5">
    <source>
        <dbReference type="ARBA" id="ARBA00022553"/>
    </source>
</evidence>
<keyword evidence="10" id="KW-0863">Zinc-finger</keyword>
<dbReference type="PANTHER" id="PTHR31169:SF32">
    <property type="entry name" value="ZINC-FINGER DOMAIN OF MONOAMINE-OXIDASE A REPRESSOR R1"/>
    <property type="match status" value="1"/>
</dbReference>
<feature type="compositionally biased region" description="Basic residues" evidence="11">
    <location>
        <begin position="549"/>
        <end position="559"/>
    </location>
</feature>
<dbReference type="RefSeq" id="XP_010472348.1">
    <property type="nucleotide sequence ID" value="XM_010474046.2"/>
</dbReference>
<feature type="region of interest" description="Disordered" evidence="11">
    <location>
        <begin position="33"/>
        <end position="76"/>
    </location>
</feature>
<evidence type="ECO:0000256" key="8">
    <source>
        <dbReference type="ARBA" id="ARBA00023163"/>
    </source>
</evidence>
<feature type="region of interest" description="Disordered" evidence="11">
    <location>
        <begin position="515"/>
        <end position="559"/>
    </location>
</feature>
<feature type="compositionally biased region" description="Polar residues" evidence="11">
    <location>
        <begin position="46"/>
        <end position="60"/>
    </location>
</feature>
<dbReference type="InterPro" id="IPR018866">
    <property type="entry name" value="Znf-4CXXC_R1"/>
</dbReference>
<evidence type="ECO:0000256" key="7">
    <source>
        <dbReference type="ARBA" id="ARBA00023015"/>
    </source>
</evidence>
<keyword evidence="10" id="KW-0862">Zinc</keyword>
<evidence type="ECO:0000256" key="2">
    <source>
        <dbReference type="ARBA" id="ARBA00004496"/>
    </source>
</evidence>
<keyword evidence="6" id="KW-0832">Ubl conjugation</keyword>
<dbReference type="GeneID" id="104751988"/>
<evidence type="ECO:0000256" key="6">
    <source>
        <dbReference type="ARBA" id="ARBA00022843"/>
    </source>
</evidence>
<keyword evidence="8" id="KW-0804">Transcription</keyword>
<feature type="domain" description="RING-type" evidence="12">
    <location>
        <begin position="145"/>
        <end position="197"/>
    </location>
</feature>
<evidence type="ECO:0000256" key="9">
    <source>
        <dbReference type="ARBA" id="ARBA00023242"/>
    </source>
</evidence>
<keyword evidence="3" id="KW-0963">Cytoplasm</keyword>
<keyword evidence="9" id="KW-0539">Nucleus</keyword>
<keyword evidence="13" id="KW-1185">Reference proteome</keyword>
<reference evidence="13" key="1">
    <citation type="journal article" date="2014" name="Nat. Commun.">
        <title>The emerging biofuel crop Camelina sativa retains a highly undifferentiated hexaploid genome structure.</title>
        <authorList>
            <person name="Kagale S."/>
            <person name="Koh C."/>
            <person name="Nixon J."/>
            <person name="Bollina V."/>
            <person name="Clarke W.E."/>
            <person name="Tuteja R."/>
            <person name="Spillane C."/>
            <person name="Robinson S.J."/>
            <person name="Links M.G."/>
            <person name="Clarke C."/>
            <person name="Higgins E.E."/>
            <person name="Huebert T."/>
            <person name="Sharpe A.G."/>
            <person name="Parkin I.A."/>
        </authorList>
    </citation>
    <scope>NUCLEOTIDE SEQUENCE [LARGE SCALE GENOMIC DNA]</scope>
    <source>
        <strain evidence="13">cv. DH55</strain>
    </source>
</reference>
<evidence type="ECO:0000259" key="12">
    <source>
        <dbReference type="PROSITE" id="PS50089"/>
    </source>
</evidence>
<keyword evidence="4" id="KW-1017">Isopeptide bond</keyword>
<reference evidence="14" key="2">
    <citation type="submission" date="2025-08" db="UniProtKB">
        <authorList>
            <consortium name="RefSeq"/>
        </authorList>
    </citation>
    <scope>IDENTIFICATION</scope>
    <source>
        <tissue evidence="14">Leaf</tissue>
    </source>
</reference>
<sequence>MEGTQKVSLYEQCREDRIKENLQRMQNLGILNLSRKLRSENRPVNRRSQGNPNAAQRSTPPLQPSRRSSRLENTTPVIYTDGINEKGKKATKRGSVVIGEGARPEIYTEEHEKLLGNTERSWTCFVDGYDKDGKRIYDPFKGKTCHQCRQKTMGHRTQCSECNMVQGQFCGDCLFMRYGEHVLEALENANWTCPVCRGICNCSLCRNNKGWVPTGPIYRRIAALGYKSVAHYLIQTKRSQTETDDSTPNQASAKRSLSFKEKIADDEEVPKLQIDDDSLQKEEDENTNENQNCDLLEEVQKLPKIEDQNGDSLKKEEDENPNSARRSLSFKPSVDNQTPWVDVQVLSCLEPPKQDHSCAHTGVDLSEDQETIGQNSSLETRPVSYLLPVDDDKTQWVDVQVLSCREPLKQDKQEHSCAHTGDDLSEVREKIGQNSNMETRPVSYLLPVDDQTPWVDVQVLSYLETPKQGKEEHSCARIGDALPEVQERTGQDPNLETRAKESQTHVVKAHNQVVSDETETGVNSGRTRVTRSKRKAALEPNQNSIGGRLRQRRKIQSEV</sequence>
<feature type="compositionally biased region" description="Basic and acidic residues" evidence="11">
    <location>
        <begin position="298"/>
        <end position="317"/>
    </location>
</feature>
<evidence type="ECO:0000256" key="1">
    <source>
        <dbReference type="ARBA" id="ARBA00004123"/>
    </source>
</evidence>
<evidence type="ECO:0000256" key="11">
    <source>
        <dbReference type="SAM" id="MobiDB-lite"/>
    </source>
</evidence>